<protein>
    <recommendedName>
        <fullName evidence="3">Fic/DOC family protein</fullName>
    </recommendedName>
</protein>
<dbReference type="EMBL" id="JBHUIY010000013">
    <property type="protein sequence ID" value="MFD2233786.1"/>
    <property type="molecule type" value="Genomic_DNA"/>
</dbReference>
<reference evidence="2" key="1">
    <citation type="journal article" date="2019" name="Int. J. Syst. Evol. Microbiol.">
        <title>The Global Catalogue of Microorganisms (GCM) 10K type strain sequencing project: providing services to taxonomists for standard genome sequencing and annotation.</title>
        <authorList>
            <consortium name="The Broad Institute Genomics Platform"/>
            <consortium name="The Broad Institute Genome Sequencing Center for Infectious Disease"/>
            <person name="Wu L."/>
            <person name="Ma J."/>
        </authorList>
    </citation>
    <scope>NUCLEOTIDE SEQUENCE [LARGE SCALE GENOMIC DNA]</scope>
    <source>
        <strain evidence="2">KCTC 15012</strain>
    </source>
</reference>
<dbReference type="InterPro" id="IPR036597">
    <property type="entry name" value="Fido-like_dom_sf"/>
</dbReference>
<evidence type="ECO:0000313" key="2">
    <source>
        <dbReference type="Proteomes" id="UP001597296"/>
    </source>
</evidence>
<dbReference type="Gene3D" id="1.10.3290.10">
    <property type="entry name" value="Fido-like domain"/>
    <property type="match status" value="1"/>
</dbReference>
<dbReference type="Proteomes" id="UP001597296">
    <property type="component" value="Unassembled WGS sequence"/>
</dbReference>
<keyword evidence="2" id="KW-1185">Reference proteome</keyword>
<evidence type="ECO:0008006" key="3">
    <source>
        <dbReference type="Google" id="ProtNLM"/>
    </source>
</evidence>
<gene>
    <name evidence="1" type="ORF">ACFSNB_08210</name>
</gene>
<name>A0ABW5CAM9_9PROT</name>
<organism evidence="1 2">
    <name type="scientific">Phaeospirillum tilakii</name>
    <dbReference type="NCBI Taxonomy" id="741673"/>
    <lineage>
        <taxon>Bacteria</taxon>
        <taxon>Pseudomonadati</taxon>
        <taxon>Pseudomonadota</taxon>
        <taxon>Alphaproteobacteria</taxon>
        <taxon>Rhodospirillales</taxon>
        <taxon>Rhodospirillaceae</taxon>
        <taxon>Phaeospirillum</taxon>
    </lineage>
</organism>
<sequence length="235" mass="25754">MSGQTQSEQRRERPDPAGAGLNYAAIERALRAFQADIDRINAVLGSHLEPVEDGVIANMIDGYRLIEAWLAEGLDPFSPGHSESLLDLNALVLCGPDPAARAAHQGHLAATRERFYSQQGGGGIGTLVEWYKRNRGQEVWSLAAGLFLEIIHQPQLFVEGNHRTGVLLINYLLLRDGRAPFVLTPDNALPFFTLAAGAGHQRPVRLALLLGGGPRADLAHFLADHARDCERFRRQ</sequence>
<dbReference type="RefSeq" id="WP_377315680.1">
    <property type="nucleotide sequence ID" value="NZ_JBHUIY010000013.1"/>
</dbReference>
<evidence type="ECO:0000313" key="1">
    <source>
        <dbReference type="EMBL" id="MFD2233786.1"/>
    </source>
</evidence>
<accession>A0ABW5CAM9</accession>
<proteinExistence type="predicted"/>
<comment type="caution">
    <text evidence="1">The sequence shown here is derived from an EMBL/GenBank/DDBJ whole genome shotgun (WGS) entry which is preliminary data.</text>
</comment>